<keyword evidence="2" id="KW-1185">Reference proteome</keyword>
<dbReference type="InterPro" id="IPR003961">
    <property type="entry name" value="FN3_dom"/>
</dbReference>
<evidence type="ECO:0000313" key="2">
    <source>
        <dbReference type="Proteomes" id="UP000075902"/>
    </source>
</evidence>
<name>A0A182UA33_9DIPT</name>
<dbReference type="CDD" id="cd00063">
    <property type="entry name" value="FN3"/>
    <property type="match status" value="1"/>
</dbReference>
<dbReference type="SUPFAM" id="SSF49265">
    <property type="entry name" value="Fibronectin type III"/>
    <property type="match status" value="1"/>
</dbReference>
<proteinExistence type="predicted"/>
<sequence>MEPPDAPVCAVDREELLGALKHETLQLKCEVDASPPAESFHWTFNSSGEQTELPSRLHSSENCSVSNQSADSLHIECIEGFDGGLPQMFLLELVEVPVLRLVRNLSLQHPPVQFFIDNLEPGSSYRIILFAANAKGRSEPVIIDDITFKGVAKYTGKGQRRQRLANDCNKSTQQYNTR</sequence>
<dbReference type="EnsemblMetazoa" id="AMEC016672-RA">
    <property type="protein sequence ID" value="AMEC016672-PA"/>
    <property type="gene ID" value="AMEC016672"/>
</dbReference>
<dbReference type="VEuPathDB" id="VectorBase:AMEC016672"/>
<dbReference type="PANTHER" id="PTHR23278">
    <property type="entry name" value="SIDESTEP PROTEIN"/>
    <property type="match status" value="1"/>
</dbReference>
<reference evidence="2" key="1">
    <citation type="submission" date="2014-01" db="EMBL/GenBank/DDBJ databases">
        <title>The Genome Sequence of Anopheles melas CM1001059_A (V2).</title>
        <authorList>
            <consortium name="The Broad Institute Genomics Platform"/>
            <person name="Neafsey D.E."/>
            <person name="Besansky N."/>
            <person name="Howell P."/>
            <person name="Walton C."/>
            <person name="Young S.K."/>
            <person name="Zeng Q."/>
            <person name="Gargeya S."/>
            <person name="Fitzgerald M."/>
            <person name="Haas B."/>
            <person name="Abouelleil A."/>
            <person name="Allen A.W."/>
            <person name="Alvarado L."/>
            <person name="Arachchi H.M."/>
            <person name="Berlin A.M."/>
            <person name="Chapman S.B."/>
            <person name="Gainer-Dewar J."/>
            <person name="Goldberg J."/>
            <person name="Griggs A."/>
            <person name="Gujja S."/>
            <person name="Hansen M."/>
            <person name="Howarth C."/>
            <person name="Imamovic A."/>
            <person name="Ireland A."/>
            <person name="Larimer J."/>
            <person name="McCowan C."/>
            <person name="Murphy C."/>
            <person name="Pearson M."/>
            <person name="Poon T.W."/>
            <person name="Priest M."/>
            <person name="Roberts A."/>
            <person name="Saif S."/>
            <person name="Shea T."/>
            <person name="Sisk P."/>
            <person name="Sykes S."/>
            <person name="Wortman J."/>
            <person name="Nusbaum C."/>
            <person name="Birren B."/>
        </authorList>
    </citation>
    <scope>NUCLEOTIDE SEQUENCE [LARGE SCALE GENOMIC DNA]</scope>
    <source>
        <strain evidence="2">CM1001059</strain>
    </source>
</reference>
<dbReference type="Gene3D" id="2.60.40.10">
    <property type="entry name" value="Immunoglobulins"/>
    <property type="match status" value="1"/>
</dbReference>
<accession>A0A182UA33</accession>
<dbReference type="InterPro" id="IPR013783">
    <property type="entry name" value="Ig-like_fold"/>
</dbReference>
<protein>
    <recommendedName>
        <fullName evidence="3">Ig-like domain-containing protein</fullName>
    </recommendedName>
</protein>
<dbReference type="AlphaFoldDB" id="A0A182UA33"/>
<reference evidence="1" key="2">
    <citation type="submission" date="2020-05" db="UniProtKB">
        <authorList>
            <consortium name="EnsemblMetazoa"/>
        </authorList>
    </citation>
    <scope>IDENTIFICATION</scope>
    <source>
        <strain evidence="1">CM1001059</strain>
    </source>
</reference>
<evidence type="ECO:0000313" key="1">
    <source>
        <dbReference type="EnsemblMetazoa" id="AMEC016672-PA"/>
    </source>
</evidence>
<dbReference type="STRING" id="34690.A0A182UA33"/>
<dbReference type="InterPro" id="IPR036116">
    <property type="entry name" value="FN3_sf"/>
</dbReference>
<dbReference type="PANTHER" id="PTHR23278:SF28">
    <property type="entry name" value="SIDESTEP IV, ISOFORM C"/>
    <property type="match status" value="1"/>
</dbReference>
<dbReference type="Proteomes" id="UP000075902">
    <property type="component" value="Unassembled WGS sequence"/>
</dbReference>
<organism evidence="1 2">
    <name type="scientific">Anopheles melas</name>
    <dbReference type="NCBI Taxonomy" id="34690"/>
    <lineage>
        <taxon>Eukaryota</taxon>
        <taxon>Metazoa</taxon>
        <taxon>Ecdysozoa</taxon>
        <taxon>Arthropoda</taxon>
        <taxon>Hexapoda</taxon>
        <taxon>Insecta</taxon>
        <taxon>Pterygota</taxon>
        <taxon>Neoptera</taxon>
        <taxon>Endopterygota</taxon>
        <taxon>Diptera</taxon>
        <taxon>Nematocera</taxon>
        <taxon>Culicoidea</taxon>
        <taxon>Culicidae</taxon>
        <taxon>Anophelinae</taxon>
        <taxon>Anopheles</taxon>
    </lineage>
</organism>
<evidence type="ECO:0008006" key="3">
    <source>
        <dbReference type="Google" id="ProtNLM"/>
    </source>
</evidence>